<gene>
    <name evidence="7" type="primary">MFSD7</name>
    <name evidence="7" type="ORF">Ciccas_005083</name>
</gene>
<feature type="transmembrane region" description="Helical" evidence="6">
    <location>
        <begin position="226"/>
        <end position="245"/>
    </location>
</feature>
<dbReference type="InterPro" id="IPR036259">
    <property type="entry name" value="MFS_trans_sf"/>
</dbReference>
<dbReference type="Gene3D" id="1.20.1250.20">
    <property type="entry name" value="MFS general substrate transporter like domains"/>
    <property type="match status" value="1"/>
</dbReference>
<sequence length="375" mass="41534">MRVTQIVASFGQPLCMFVPTRLAFLWFPDKQRATANSLSALGNPLGVMLNSLLLPVFIKNVDQLPRNNYSTFALSIFALIISIPASIRKYPPTCPSRAAQACHEYEEMRQRQPFWQTIRIFFKNVKEPFKLVGFWLLLFQFGFALCYFTLVSNLLQQMLCTKGYSNEFAGIVGAIMIAGGLLMGVIMGPIIDKTGYLLPGVVICYVIALLGAIAFSAALFFTNLQWLITLSLLWLGSFGLSSYSLSLELAAEATYPVPEAITTGLLIMFSQFLVCVLIPLIMLGGRKDPTHSVCGKSSTPMDYSIPNIVIVCLGVLLGVINSIFMRLPYKRRDLAARRRSTLSPDSTIPIIEDVSENNDDESSNSSTHELDAQRI</sequence>
<feature type="transmembrane region" description="Helical" evidence="6">
    <location>
        <begin position="129"/>
        <end position="150"/>
    </location>
</feature>
<dbReference type="SUPFAM" id="SSF103473">
    <property type="entry name" value="MFS general substrate transporter"/>
    <property type="match status" value="1"/>
</dbReference>
<protein>
    <submittedName>
        <fullName evidence="7">Major facilitator superfamily domain-containing protein 7</fullName>
    </submittedName>
</protein>
<feature type="transmembrane region" description="Helical" evidence="6">
    <location>
        <begin position="170"/>
        <end position="190"/>
    </location>
</feature>
<evidence type="ECO:0000256" key="6">
    <source>
        <dbReference type="SAM" id="Phobius"/>
    </source>
</evidence>
<evidence type="ECO:0000313" key="8">
    <source>
        <dbReference type="Proteomes" id="UP001626550"/>
    </source>
</evidence>
<evidence type="ECO:0000256" key="5">
    <source>
        <dbReference type="SAM" id="MobiDB-lite"/>
    </source>
</evidence>
<feature type="transmembrane region" description="Helical" evidence="6">
    <location>
        <begin position="265"/>
        <end position="285"/>
    </location>
</feature>
<feature type="transmembrane region" description="Helical" evidence="6">
    <location>
        <begin position="305"/>
        <end position="329"/>
    </location>
</feature>
<name>A0ABD2Q9N1_9PLAT</name>
<evidence type="ECO:0000256" key="2">
    <source>
        <dbReference type="ARBA" id="ARBA00022692"/>
    </source>
</evidence>
<organism evidence="7 8">
    <name type="scientific">Cichlidogyrus casuarinus</name>
    <dbReference type="NCBI Taxonomy" id="1844966"/>
    <lineage>
        <taxon>Eukaryota</taxon>
        <taxon>Metazoa</taxon>
        <taxon>Spiralia</taxon>
        <taxon>Lophotrochozoa</taxon>
        <taxon>Platyhelminthes</taxon>
        <taxon>Monogenea</taxon>
        <taxon>Monopisthocotylea</taxon>
        <taxon>Dactylogyridea</taxon>
        <taxon>Ancyrocephalidae</taxon>
        <taxon>Cichlidogyrus</taxon>
    </lineage>
</organism>
<dbReference type="PANTHER" id="PTHR10924:SF6">
    <property type="entry name" value="SOLUTE CARRIER FAMILY 49 MEMBER A3"/>
    <property type="match status" value="1"/>
</dbReference>
<evidence type="ECO:0000256" key="3">
    <source>
        <dbReference type="ARBA" id="ARBA00022989"/>
    </source>
</evidence>
<dbReference type="InterPro" id="IPR011701">
    <property type="entry name" value="MFS"/>
</dbReference>
<feature type="transmembrane region" description="Helical" evidence="6">
    <location>
        <begin position="197"/>
        <end position="220"/>
    </location>
</feature>
<feature type="transmembrane region" description="Helical" evidence="6">
    <location>
        <begin position="69"/>
        <end position="87"/>
    </location>
</feature>
<accession>A0ABD2Q9N1</accession>
<proteinExistence type="predicted"/>
<dbReference type="EMBL" id="JBJKFK010000569">
    <property type="protein sequence ID" value="KAL3316276.1"/>
    <property type="molecule type" value="Genomic_DNA"/>
</dbReference>
<comment type="caution">
    <text evidence="7">The sequence shown here is derived from an EMBL/GenBank/DDBJ whole genome shotgun (WGS) entry which is preliminary data.</text>
</comment>
<evidence type="ECO:0000313" key="7">
    <source>
        <dbReference type="EMBL" id="KAL3316276.1"/>
    </source>
</evidence>
<feature type="region of interest" description="Disordered" evidence="5">
    <location>
        <begin position="348"/>
        <end position="375"/>
    </location>
</feature>
<keyword evidence="4 6" id="KW-0472">Membrane</keyword>
<keyword evidence="2 6" id="KW-0812">Transmembrane</keyword>
<comment type="subcellular location">
    <subcellularLocation>
        <location evidence="1">Membrane</location>
        <topology evidence="1">Multi-pass membrane protein</topology>
    </subcellularLocation>
</comment>
<dbReference type="PANTHER" id="PTHR10924">
    <property type="entry name" value="MAJOR FACILITATOR SUPERFAMILY PROTEIN-RELATED"/>
    <property type="match status" value="1"/>
</dbReference>
<dbReference type="Proteomes" id="UP001626550">
    <property type="component" value="Unassembled WGS sequence"/>
</dbReference>
<dbReference type="GO" id="GO:0016020">
    <property type="term" value="C:membrane"/>
    <property type="evidence" value="ECO:0007669"/>
    <property type="project" value="UniProtKB-SubCell"/>
</dbReference>
<feature type="transmembrane region" description="Helical" evidence="6">
    <location>
        <begin position="38"/>
        <end position="57"/>
    </location>
</feature>
<dbReference type="InterPro" id="IPR049680">
    <property type="entry name" value="FLVCR1-2_SLC49-like"/>
</dbReference>
<dbReference type="Pfam" id="PF07690">
    <property type="entry name" value="MFS_1"/>
    <property type="match status" value="1"/>
</dbReference>
<keyword evidence="3 6" id="KW-1133">Transmembrane helix</keyword>
<reference evidence="7 8" key="1">
    <citation type="submission" date="2024-11" db="EMBL/GenBank/DDBJ databases">
        <title>Adaptive evolution of stress response genes in parasites aligns with host niche diversity.</title>
        <authorList>
            <person name="Hahn C."/>
            <person name="Resl P."/>
        </authorList>
    </citation>
    <scope>NUCLEOTIDE SEQUENCE [LARGE SCALE GENOMIC DNA]</scope>
    <source>
        <strain evidence="7">EGGRZ-B1_66</strain>
        <tissue evidence="7">Body</tissue>
    </source>
</reference>
<keyword evidence="8" id="KW-1185">Reference proteome</keyword>
<feature type="compositionally biased region" description="Acidic residues" evidence="5">
    <location>
        <begin position="353"/>
        <end position="362"/>
    </location>
</feature>
<evidence type="ECO:0000256" key="4">
    <source>
        <dbReference type="ARBA" id="ARBA00023136"/>
    </source>
</evidence>
<evidence type="ECO:0000256" key="1">
    <source>
        <dbReference type="ARBA" id="ARBA00004141"/>
    </source>
</evidence>
<dbReference type="AlphaFoldDB" id="A0ABD2Q9N1"/>